<keyword evidence="16" id="KW-0560">Oxidoreductase</keyword>
<evidence type="ECO:0000256" key="2">
    <source>
        <dbReference type="ARBA" id="ARBA00001974"/>
    </source>
</evidence>
<comment type="similarity">
    <text evidence="4">Belongs to the protein kinase superfamily. STE Ser/Thr protein kinase family. STE20 subfamily.</text>
</comment>
<keyword evidence="6" id="KW-0723">Serine/threonine-protein kinase</keyword>
<organism evidence="23 24">
    <name type="scientific">Letharia lupina</name>
    <dbReference type="NCBI Taxonomy" id="560253"/>
    <lineage>
        <taxon>Eukaryota</taxon>
        <taxon>Fungi</taxon>
        <taxon>Dikarya</taxon>
        <taxon>Ascomycota</taxon>
        <taxon>Pezizomycotina</taxon>
        <taxon>Lecanoromycetes</taxon>
        <taxon>OSLEUM clade</taxon>
        <taxon>Lecanoromycetidae</taxon>
        <taxon>Lecanorales</taxon>
        <taxon>Lecanorineae</taxon>
        <taxon>Parmeliaceae</taxon>
        <taxon>Letharia</taxon>
    </lineage>
</organism>
<keyword evidence="10" id="KW-0479">Metal-binding</keyword>
<keyword evidence="8" id="KW-0285">Flavoprotein</keyword>
<keyword evidence="19" id="KW-0175">Coiled coil</keyword>
<dbReference type="InterPro" id="IPR016169">
    <property type="entry name" value="FAD-bd_PCMH_sub2"/>
</dbReference>
<feature type="domain" description="Protein kinase" evidence="21">
    <location>
        <begin position="426"/>
        <end position="730"/>
    </location>
</feature>
<gene>
    <name evidence="23" type="ORF">HO133_005488</name>
</gene>
<feature type="compositionally biased region" description="Polar residues" evidence="20">
    <location>
        <begin position="830"/>
        <end position="840"/>
    </location>
</feature>
<feature type="domain" description="FAD-binding PCMH-type" evidence="22">
    <location>
        <begin position="87"/>
        <end position="266"/>
    </location>
</feature>
<evidence type="ECO:0000259" key="22">
    <source>
        <dbReference type="PROSITE" id="PS51387"/>
    </source>
</evidence>
<dbReference type="FunFam" id="3.30.70.2740:FF:000002">
    <property type="entry name" value="D-2-hydroxyglutarate dehydrogenase mitochondrial"/>
    <property type="match status" value="1"/>
</dbReference>
<comment type="caution">
    <text evidence="23">The sequence shown here is derived from an EMBL/GenBank/DDBJ whole genome shotgun (WGS) entry which is preliminary data.</text>
</comment>
<evidence type="ECO:0000256" key="17">
    <source>
        <dbReference type="ARBA" id="ARBA00047899"/>
    </source>
</evidence>
<keyword evidence="24" id="KW-1185">Reference proteome</keyword>
<dbReference type="InterPro" id="IPR016164">
    <property type="entry name" value="FAD-linked_Oxase-like_C"/>
</dbReference>
<evidence type="ECO:0000256" key="3">
    <source>
        <dbReference type="ARBA" id="ARBA00004496"/>
    </source>
</evidence>
<feature type="compositionally biased region" description="Basic and acidic residues" evidence="20">
    <location>
        <begin position="1175"/>
        <end position="1187"/>
    </location>
</feature>
<feature type="compositionally biased region" description="Basic and acidic residues" evidence="20">
    <location>
        <begin position="1398"/>
        <end position="1410"/>
    </location>
</feature>
<evidence type="ECO:0000256" key="11">
    <source>
        <dbReference type="ARBA" id="ARBA00022741"/>
    </source>
</evidence>
<dbReference type="PANTHER" id="PTHR43716:SF1">
    <property type="entry name" value="D-2-HYDROXYGLUTARATE DEHYDROGENASE, MITOCHONDRIAL"/>
    <property type="match status" value="1"/>
</dbReference>
<dbReference type="InterPro" id="IPR006094">
    <property type="entry name" value="Oxid_FAD_bind_N"/>
</dbReference>
<dbReference type="Pfam" id="PF13257">
    <property type="entry name" value="DUF4048"/>
    <property type="match status" value="1"/>
</dbReference>
<accession>A0A8H6F8C7</accession>
<dbReference type="SUPFAM" id="SSF55103">
    <property type="entry name" value="FAD-linked oxidases, C-terminal domain"/>
    <property type="match status" value="1"/>
</dbReference>
<dbReference type="SMART" id="SM00220">
    <property type="entry name" value="S_TKc"/>
    <property type="match status" value="1"/>
</dbReference>
<sequence length="1410" mass="156721">MDFYAQYTCSDHIQGPKPGGPSPQSHIKYTSESYPEIKRDSKFGKLSQDHVQFFRHLLGAHSAVIDGVSQDATDDLEPFNSDWMRKYKGHTKLVIKPGSTDEVSKVLKYCNDNMLAVVPQGGNSGLVGGSIPVYDEIVINMSRMNNIRDFDEVSGTLVADAGCILEVVDHFLAEKNHIFPLDLGAKGSCHIGGNVATNAGGLRLLRYGSLHGNILGIEAVLPDGTVMDDLSKLRKNNTGYDIKQLFIGGEGTIGIITGVSVLCPQRSKAANVAFFGLESFEKVQEAFRAAKSQLSEILSAFELMDRQSQDLVHAVTDKKRPLEGQHPFYCLIETSGSNPDHDSEKLEKFLEHVMSEEIVSDGVLAQDETQVQSLWSWREGIPECLGHWGGVYKYDLSIPLPELYKLVEDTRERLTSAGLVGDDEKYPIVGVVGYGHMGDSNLHLNVATRRFDKEVEKKLEPFVYEWIAKRNGSISAEHGLGLAKKAFIGYSRSETMIRLMKQIKDLYDPIDLESSDDDIQDIQQEISVLSTCDSPFVTQYKTSFLRGYKLWIVMEYLGGGSCLDLLKPGPFNEGHIAIICRELLLGLDYLHQEGKIHRDIKAANILLAQSGKVKLADFGVAAQLTNIKSQRNTFVGTPFWMAPEVIQQAGYDFKADIWSLGITAMEMVNGEPPNASTHPMKVLFLIPKAPAPRLEGSGYSRDFKEFVAACLVKDPDRRPTAKELLQHRFIRSAGRVEGLQELIQRRQMWDSSRGRQTHPRYYEETLGSMLVMEEKEDWVFDTIKAPTMVMSSQTQRHTQKRRKMSIVHDEMQEGPETILGRLTLEDSQPKPESTLSTMRRATTKRRSSPTGAGSPAKRRSSGQKQPLAPCTDFGNSGSTMRQFRRVSENSPEVAPNASLAERDENHHPMAETVTKEVLLGRRAYSRAVDQALQETYAQTGNQIKREAISRVALAWDTLDKEDPEGEYHLLKLIIEKVQNDPKLSGLLPPSQPVTPPKPKLVLAQNNPHLKSHRRRQSSLLPADDVWTVKQLQLPGQLVDGMDHTKQLADVLYGKWAEGLKNSRSSVRSSSSQSQAHTPSSSVPNTPLLPTGPPTPEKRSPYPADSISFLIALAAQERRVLELREELHKADEDLEKLKKQWAVHEATKKKNELRHLQQLQPLNTPPLGSGMPSDDDSARPSRELDRRRITPSSIKPSYRTVFAGSRHTRALSLLSPRDPRSHSDLLLRAMGPSKPHQAAANDVAVPATVHDLSPLDVESGSEILETGKQLVGDFRQGLWTFFKDFKQLTVGDEGVATAGLRKRPVIAPGNMPRRQNMKEKRPALDESPFRTAGALDVEREPSRKRQIEFSDSKQGVGSSLDRPTEAVVPTSILTDDRPEGGDSSNFSDSDGDGWDNSDTPEKPDTPKKGPC</sequence>
<dbReference type="PROSITE" id="PS51387">
    <property type="entry name" value="FAD_PCMH"/>
    <property type="match status" value="1"/>
</dbReference>
<evidence type="ECO:0000313" key="24">
    <source>
        <dbReference type="Proteomes" id="UP000593566"/>
    </source>
</evidence>
<dbReference type="Gene3D" id="3.30.43.10">
    <property type="entry name" value="Uridine Diphospho-n-acetylenolpyruvylglucosamine Reductase, domain 2"/>
    <property type="match status" value="1"/>
</dbReference>
<keyword evidence="14" id="KW-0067">ATP-binding</keyword>
<evidence type="ECO:0000256" key="20">
    <source>
        <dbReference type="SAM" id="MobiDB-lite"/>
    </source>
</evidence>
<keyword evidence="9" id="KW-0808">Transferase</keyword>
<dbReference type="InterPro" id="IPR011009">
    <property type="entry name" value="Kinase-like_dom_sf"/>
</dbReference>
<dbReference type="GO" id="GO:0004674">
    <property type="term" value="F:protein serine/threonine kinase activity"/>
    <property type="evidence" value="ECO:0007669"/>
    <property type="project" value="UniProtKB-KW"/>
</dbReference>
<keyword evidence="15" id="KW-0460">Magnesium</keyword>
<dbReference type="FunFam" id="3.30.70.2190:FF:000001">
    <property type="entry name" value="D-2-hydroxyglutarate dehydrogenase mitochondrial"/>
    <property type="match status" value="1"/>
</dbReference>
<comment type="catalytic activity">
    <reaction evidence="18">
        <text>L-seryl-[protein] + ATP = O-phospho-L-seryl-[protein] + ADP + H(+)</text>
        <dbReference type="Rhea" id="RHEA:17989"/>
        <dbReference type="Rhea" id="RHEA-COMP:9863"/>
        <dbReference type="Rhea" id="RHEA-COMP:11604"/>
        <dbReference type="ChEBI" id="CHEBI:15378"/>
        <dbReference type="ChEBI" id="CHEBI:29999"/>
        <dbReference type="ChEBI" id="CHEBI:30616"/>
        <dbReference type="ChEBI" id="CHEBI:83421"/>
        <dbReference type="ChEBI" id="CHEBI:456216"/>
        <dbReference type="EC" id="2.7.11.1"/>
    </reaction>
</comment>
<dbReference type="InterPro" id="IPR025122">
    <property type="entry name" value="DUF4048"/>
</dbReference>
<feature type="region of interest" description="Disordered" evidence="20">
    <location>
        <begin position="1303"/>
        <end position="1410"/>
    </location>
</feature>
<dbReference type="InterPro" id="IPR016166">
    <property type="entry name" value="FAD-bd_PCMH"/>
</dbReference>
<dbReference type="FunFam" id="1.10.510.10:FF:000411">
    <property type="entry name" value="Probable Ste20-like kinase Don3"/>
    <property type="match status" value="1"/>
</dbReference>
<feature type="region of interest" description="Disordered" evidence="20">
    <location>
        <begin position="1063"/>
        <end position="1102"/>
    </location>
</feature>
<evidence type="ECO:0000256" key="16">
    <source>
        <dbReference type="ARBA" id="ARBA00023002"/>
    </source>
</evidence>
<dbReference type="GO" id="GO:0046872">
    <property type="term" value="F:metal ion binding"/>
    <property type="evidence" value="ECO:0007669"/>
    <property type="project" value="UniProtKB-KW"/>
</dbReference>
<evidence type="ECO:0000256" key="4">
    <source>
        <dbReference type="ARBA" id="ARBA00008874"/>
    </source>
</evidence>
<keyword evidence="5" id="KW-0963">Cytoplasm</keyword>
<dbReference type="FunFam" id="3.30.43.10:FF:000002">
    <property type="entry name" value="D-2-hydroxyglutarate dehydrogenase, mitochondrial"/>
    <property type="match status" value="1"/>
</dbReference>
<feature type="region of interest" description="Disordered" evidence="20">
    <location>
        <begin position="790"/>
        <end position="902"/>
    </location>
</feature>
<evidence type="ECO:0000256" key="18">
    <source>
        <dbReference type="ARBA" id="ARBA00048679"/>
    </source>
</evidence>
<dbReference type="Gene3D" id="3.30.70.2740">
    <property type="match status" value="1"/>
</dbReference>
<dbReference type="GO" id="GO:0071949">
    <property type="term" value="F:FAD binding"/>
    <property type="evidence" value="ECO:0007669"/>
    <property type="project" value="InterPro"/>
</dbReference>
<keyword evidence="12" id="KW-0418">Kinase</keyword>
<keyword evidence="7" id="KW-0597">Phosphoprotein</keyword>
<dbReference type="Pfam" id="PF01565">
    <property type="entry name" value="FAD_binding_4"/>
    <property type="match status" value="1"/>
</dbReference>
<dbReference type="Pfam" id="PF00069">
    <property type="entry name" value="Pkinase"/>
    <property type="match status" value="1"/>
</dbReference>
<comment type="catalytic activity">
    <reaction evidence="17">
        <text>L-threonyl-[protein] + ATP = O-phospho-L-threonyl-[protein] + ADP + H(+)</text>
        <dbReference type="Rhea" id="RHEA:46608"/>
        <dbReference type="Rhea" id="RHEA-COMP:11060"/>
        <dbReference type="Rhea" id="RHEA-COMP:11605"/>
        <dbReference type="ChEBI" id="CHEBI:15378"/>
        <dbReference type="ChEBI" id="CHEBI:30013"/>
        <dbReference type="ChEBI" id="CHEBI:30616"/>
        <dbReference type="ChEBI" id="CHEBI:61977"/>
        <dbReference type="ChEBI" id="CHEBI:456216"/>
        <dbReference type="EC" id="2.7.11.1"/>
    </reaction>
</comment>
<dbReference type="InterPro" id="IPR000719">
    <property type="entry name" value="Prot_kinase_dom"/>
</dbReference>
<evidence type="ECO:0000256" key="15">
    <source>
        <dbReference type="ARBA" id="ARBA00022842"/>
    </source>
</evidence>
<feature type="compositionally biased region" description="Basic and acidic residues" evidence="20">
    <location>
        <begin position="1335"/>
        <end position="1350"/>
    </location>
</feature>
<evidence type="ECO:0000256" key="9">
    <source>
        <dbReference type="ARBA" id="ARBA00022679"/>
    </source>
</evidence>
<proteinExistence type="inferred from homology"/>
<dbReference type="Gene3D" id="3.30.70.2190">
    <property type="match status" value="1"/>
</dbReference>
<feature type="compositionally biased region" description="Low complexity" evidence="20">
    <location>
        <begin position="1155"/>
        <end position="1166"/>
    </location>
</feature>
<evidence type="ECO:0000256" key="10">
    <source>
        <dbReference type="ARBA" id="ARBA00022723"/>
    </source>
</evidence>
<dbReference type="Proteomes" id="UP000593566">
    <property type="component" value="Unassembled WGS sequence"/>
</dbReference>
<protein>
    <submittedName>
        <fullName evidence="23">Uncharacterized protein</fullName>
    </submittedName>
</protein>
<dbReference type="InterPro" id="IPR004113">
    <property type="entry name" value="FAD-bd_oxidored_4_C"/>
</dbReference>
<feature type="region of interest" description="Disordered" evidence="20">
    <location>
        <begin position="1150"/>
        <end position="1189"/>
    </location>
</feature>
<evidence type="ECO:0000256" key="7">
    <source>
        <dbReference type="ARBA" id="ARBA00022553"/>
    </source>
</evidence>
<dbReference type="Gene3D" id="1.10.510.10">
    <property type="entry name" value="Transferase(Phosphotransferase) domain 1"/>
    <property type="match status" value="1"/>
</dbReference>
<evidence type="ECO:0000256" key="12">
    <source>
        <dbReference type="ARBA" id="ARBA00022777"/>
    </source>
</evidence>
<dbReference type="GO" id="GO:0005524">
    <property type="term" value="F:ATP binding"/>
    <property type="evidence" value="ECO:0007669"/>
    <property type="project" value="UniProtKB-KW"/>
</dbReference>
<feature type="compositionally biased region" description="Basic and acidic residues" evidence="20">
    <location>
        <begin position="1315"/>
        <end position="1327"/>
    </location>
</feature>
<reference evidence="23 24" key="1">
    <citation type="journal article" date="2020" name="Genomics">
        <title>Complete, high-quality genomes from long-read metagenomic sequencing of two wolf lichen thalli reveals enigmatic genome architecture.</title>
        <authorList>
            <person name="McKenzie S.K."/>
            <person name="Walston R.F."/>
            <person name="Allen J.L."/>
        </authorList>
    </citation>
    <scope>NUCLEOTIDE SEQUENCE [LARGE SCALE GENOMIC DNA]</scope>
    <source>
        <strain evidence="23">WasteWater1</strain>
    </source>
</reference>
<dbReference type="FunFam" id="3.30.465.10:FF:000001">
    <property type="entry name" value="D-2-hydroxyglutarate dehydrogenase, mitochondrial"/>
    <property type="match status" value="1"/>
</dbReference>
<evidence type="ECO:0000256" key="14">
    <source>
        <dbReference type="ARBA" id="ARBA00022840"/>
    </source>
</evidence>
<dbReference type="CDD" id="cd06609">
    <property type="entry name" value="STKc_MST3_like"/>
    <property type="match status" value="1"/>
</dbReference>
<evidence type="ECO:0000313" key="23">
    <source>
        <dbReference type="EMBL" id="KAF6218945.1"/>
    </source>
</evidence>
<feature type="compositionally biased region" description="Low complexity" evidence="20">
    <location>
        <begin position="1063"/>
        <end position="1088"/>
    </location>
</feature>
<dbReference type="Gene3D" id="3.30.465.10">
    <property type="match status" value="1"/>
</dbReference>
<dbReference type="InterPro" id="IPR036318">
    <property type="entry name" value="FAD-bd_PCMH-like_sf"/>
</dbReference>
<comment type="cofactor">
    <cofactor evidence="1">
        <name>Mg(2+)</name>
        <dbReference type="ChEBI" id="CHEBI:18420"/>
    </cofactor>
</comment>
<keyword evidence="13" id="KW-0274">FAD</keyword>
<dbReference type="SUPFAM" id="SSF56112">
    <property type="entry name" value="Protein kinase-like (PK-like)"/>
    <property type="match status" value="1"/>
</dbReference>
<evidence type="ECO:0000256" key="8">
    <source>
        <dbReference type="ARBA" id="ARBA00022630"/>
    </source>
</evidence>
<evidence type="ECO:0000256" key="13">
    <source>
        <dbReference type="ARBA" id="ARBA00022827"/>
    </source>
</evidence>
<evidence type="ECO:0000256" key="1">
    <source>
        <dbReference type="ARBA" id="ARBA00001946"/>
    </source>
</evidence>
<name>A0A8H6F8C7_9LECA</name>
<evidence type="ECO:0000259" key="21">
    <source>
        <dbReference type="PROSITE" id="PS50011"/>
    </source>
</evidence>
<comment type="subcellular location">
    <subcellularLocation>
        <location evidence="3">Cytoplasm</location>
    </subcellularLocation>
</comment>
<dbReference type="Pfam" id="PF02913">
    <property type="entry name" value="FAD-oxidase_C"/>
    <property type="match status" value="1"/>
</dbReference>
<dbReference type="InterPro" id="IPR051264">
    <property type="entry name" value="FAD-oxidored/transferase_4"/>
</dbReference>
<evidence type="ECO:0000256" key="5">
    <source>
        <dbReference type="ARBA" id="ARBA00022490"/>
    </source>
</evidence>
<dbReference type="EMBL" id="JACCJB010000021">
    <property type="protein sequence ID" value="KAF6218945.1"/>
    <property type="molecule type" value="Genomic_DNA"/>
</dbReference>
<dbReference type="GO" id="GO:0016491">
    <property type="term" value="F:oxidoreductase activity"/>
    <property type="evidence" value="ECO:0007669"/>
    <property type="project" value="UniProtKB-KW"/>
</dbReference>
<keyword evidence="11" id="KW-0547">Nucleotide-binding</keyword>
<evidence type="ECO:0000256" key="19">
    <source>
        <dbReference type="SAM" id="Coils"/>
    </source>
</evidence>
<dbReference type="InterPro" id="IPR016167">
    <property type="entry name" value="FAD-bd_PCMH_sub1"/>
</dbReference>
<dbReference type="PANTHER" id="PTHR43716">
    <property type="entry name" value="D-2-HYDROXYGLUTARATE DEHYDROGENASE, MITOCHONDRIAL"/>
    <property type="match status" value="1"/>
</dbReference>
<feature type="coiled-coil region" evidence="19">
    <location>
        <begin position="1112"/>
        <end position="1139"/>
    </location>
</feature>
<dbReference type="RefSeq" id="XP_037148380.1">
    <property type="nucleotide sequence ID" value="XM_037296398.1"/>
</dbReference>
<evidence type="ECO:0000256" key="6">
    <source>
        <dbReference type="ARBA" id="ARBA00022527"/>
    </source>
</evidence>
<dbReference type="SUPFAM" id="SSF56176">
    <property type="entry name" value="FAD-binding/transporter-associated domain-like"/>
    <property type="match status" value="1"/>
</dbReference>
<dbReference type="PROSITE" id="PS50011">
    <property type="entry name" value="PROTEIN_KINASE_DOM"/>
    <property type="match status" value="1"/>
</dbReference>
<dbReference type="GeneID" id="59333894"/>
<dbReference type="GO" id="GO:0005739">
    <property type="term" value="C:mitochondrion"/>
    <property type="evidence" value="ECO:0007669"/>
    <property type="project" value="TreeGrafter"/>
</dbReference>
<comment type="cofactor">
    <cofactor evidence="2">
        <name>FAD</name>
        <dbReference type="ChEBI" id="CHEBI:57692"/>
    </cofactor>
</comment>